<reference evidence="3 4" key="1">
    <citation type="submission" date="2017-04" db="EMBL/GenBank/DDBJ databases">
        <title>Kefir bacterial isolates.</title>
        <authorList>
            <person name="Kim Y."/>
            <person name="Blasche S."/>
            <person name="Patil K.R."/>
        </authorList>
    </citation>
    <scope>NUCLEOTIDE SEQUENCE [LARGE SCALE GENOMIC DNA]</scope>
    <source>
        <strain evidence="3 4">KR-2</strain>
    </source>
</reference>
<name>A0A270B860_9PROT</name>
<dbReference type="Proteomes" id="UP000216033">
    <property type="component" value="Unassembled WGS sequence"/>
</dbReference>
<feature type="coiled-coil region" evidence="1">
    <location>
        <begin position="120"/>
        <end position="154"/>
    </location>
</feature>
<evidence type="ECO:0000313" key="3">
    <source>
        <dbReference type="EMBL" id="PAL20851.1"/>
    </source>
</evidence>
<organism evidence="3 4">
    <name type="scientific">Acetobacter syzygii</name>
    <dbReference type="NCBI Taxonomy" id="146476"/>
    <lineage>
        <taxon>Bacteria</taxon>
        <taxon>Pseudomonadati</taxon>
        <taxon>Pseudomonadota</taxon>
        <taxon>Alphaproteobacteria</taxon>
        <taxon>Acetobacterales</taxon>
        <taxon>Acetobacteraceae</taxon>
        <taxon>Acetobacter</taxon>
    </lineage>
</organism>
<protein>
    <submittedName>
        <fullName evidence="3">Uncharacterized protein</fullName>
    </submittedName>
</protein>
<keyword evidence="4" id="KW-1185">Reference proteome</keyword>
<feature type="compositionally biased region" description="Polar residues" evidence="2">
    <location>
        <begin position="1"/>
        <end position="12"/>
    </location>
</feature>
<feature type="compositionally biased region" description="Polar residues" evidence="2">
    <location>
        <begin position="97"/>
        <end position="110"/>
    </location>
</feature>
<dbReference type="AlphaFoldDB" id="A0A270B860"/>
<evidence type="ECO:0000256" key="2">
    <source>
        <dbReference type="SAM" id="MobiDB-lite"/>
    </source>
</evidence>
<feature type="compositionally biased region" description="Basic and acidic residues" evidence="2">
    <location>
        <begin position="84"/>
        <end position="94"/>
    </location>
</feature>
<keyword evidence="1" id="KW-0175">Coiled coil</keyword>
<dbReference type="OrthoDB" id="7283919at2"/>
<evidence type="ECO:0000313" key="4">
    <source>
        <dbReference type="Proteomes" id="UP000216033"/>
    </source>
</evidence>
<proteinExistence type="predicted"/>
<feature type="region of interest" description="Disordered" evidence="2">
    <location>
        <begin position="174"/>
        <end position="196"/>
    </location>
</feature>
<feature type="region of interest" description="Disordered" evidence="2">
    <location>
        <begin position="1"/>
        <end position="118"/>
    </location>
</feature>
<comment type="caution">
    <text evidence="3">The sequence shown here is derived from an EMBL/GenBank/DDBJ whole genome shotgun (WGS) entry which is preliminary data.</text>
</comment>
<feature type="compositionally biased region" description="Polar residues" evidence="2">
    <location>
        <begin position="25"/>
        <end position="37"/>
    </location>
</feature>
<feature type="compositionally biased region" description="Pro residues" evidence="2">
    <location>
        <begin position="181"/>
        <end position="195"/>
    </location>
</feature>
<accession>A0A270B860</accession>
<dbReference type="RefSeq" id="WP_095351917.1">
    <property type="nucleotide sequence ID" value="NZ_JABUNT010000017.1"/>
</dbReference>
<dbReference type="EMBL" id="NDFP01000018">
    <property type="protein sequence ID" value="PAL20851.1"/>
    <property type="molecule type" value="Genomic_DNA"/>
</dbReference>
<sequence length="282" mass="30381">MSVSHNNNTSGITPPDFNKPGSPIKEQTNEPTLSQTIPAHDETRPVTTISTGALPATRSPAIQADQALSPPAPPPSTAIPPVMEDVHGGDDQHFINRMQNASNSEQTVSQKPDPGNDKLFIEMHHQLDTMTSQMKELENKLETAQQALNERVSVGLGKIDGRLDELQHREDLIESQKKPEPAPQALPPKETPPNVPKVVEQATLPVKADHHVVKKISKEPAPAPLPHYTVQAGAPDIAILTDSAGTPVRVQPGSTLDGWGNVLSVVQSGNTWLVKTEHGTIR</sequence>
<evidence type="ECO:0000256" key="1">
    <source>
        <dbReference type="SAM" id="Coils"/>
    </source>
</evidence>
<gene>
    <name evidence="3" type="ORF">B9K05_12615</name>
</gene>